<protein>
    <submittedName>
        <fullName evidence="2">Uncharacterized protein</fullName>
    </submittedName>
</protein>
<feature type="transmembrane region" description="Helical" evidence="1">
    <location>
        <begin position="6"/>
        <end position="26"/>
    </location>
</feature>
<reference evidence="2 3" key="1">
    <citation type="submission" date="2012-08" db="EMBL/GenBank/DDBJ databases">
        <title>Oryza genome evolution.</title>
        <authorList>
            <person name="Wing R.A."/>
        </authorList>
    </citation>
    <scope>NUCLEOTIDE SEQUENCE</scope>
</reference>
<dbReference type="EnsemblPlants" id="LPERR03G20870.3">
    <property type="protein sequence ID" value="LPERR03G20870.3"/>
    <property type="gene ID" value="LPERR03G20870"/>
</dbReference>
<reference evidence="2" key="3">
    <citation type="submission" date="2015-04" db="UniProtKB">
        <authorList>
            <consortium name="EnsemblPlants"/>
        </authorList>
    </citation>
    <scope>IDENTIFICATION</scope>
</reference>
<keyword evidence="3" id="KW-1185">Reference proteome</keyword>
<name>A0A0D9VW52_9ORYZ</name>
<keyword evidence="1" id="KW-1133">Transmembrane helix</keyword>
<proteinExistence type="predicted"/>
<dbReference type="Proteomes" id="UP000032180">
    <property type="component" value="Chromosome 3"/>
</dbReference>
<dbReference type="Gramene" id="LPERR03G20870.3">
    <property type="protein sequence ID" value="LPERR03G20870.3"/>
    <property type="gene ID" value="LPERR03G20870"/>
</dbReference>
<evidence type="ECO:0000313" key="3">
    <source>
        <dbReference type="Proteomes" id="UP000032180"/>
    </source>
</evidence>
<organism evidence="2 3">
    <name type="scientific">Leersia perrieri</name>
    <dbReference type="NCBI Taxonomy" id="77586"/>
    <lineage>
        <taxon>Eukaryota</taxon>
        <taxon>Viridiplantae</taxon>
        <taxon>Streptophyta</taxon>
        <taxon>Embryophyta</taxon>
        <taxon>Tracheophyta</taxon>
        <taxon>Spermatophyta</taxon>
        <taxon>Magnoliopsida</taxon>
        <taxon>Liliopsida</taxon>
        <taxon>Poales</taxon>
        <taxon>Poaceae</taxon>
        <taxon>BOP clade</taxon>
        <taxon>Oryzoideae</taxon>
        <taxon>Oryzeae</taxon>
        <taxon>Oryzinae</taxon>
        <taxon>Leersia</taxon>
    </lineage>
</organism>
<dbReference type="HOGENOM" id="CLU_2907319_0_0_1"/>
<keyword evidence="1" id="KW-0472">Membrane</keyword>
<evidence type="ECO:0000256" key="1">
    <source>
        <dbReference type="SAM" id="Phobius"/>
    </source>
</evidence>
<dbReference type="AlphaFoldDB" id="A0A0D9VW52"/>
<accession>A0A0D9VW52</accession>
<evidence type="ECO:0000313" key="2">
    <source>
        <dbReference type="EnsemblPlants" id="LPERR03G20870.3"/>
    </source>
</evidence>
<reference evidence="3" key="2">
    <citation type="submission" date="2013-12" db="EMBL/GenBank/DDBJ databases">
        <authorList>
            <person name="Yu Y."/>
            <person name="Lee S."/>
            <person name="de Baynast K."/>
            <person name="Wissotski M."/>
            <person name="Liu L."/>
            <person name="Talag J."/>
            <person name="Goicoechea J."/>
            <person name="Angelova A."/>
            <person name="Jetty R."/>
            <person name="Kudrna D."/>
            <person name="Golser W."/>
            <person name="Rivera L."/>
            <person name="Zhang J."/>
            <person name="Wing R."/>
        </authorList>
    </citation>
    <scope>NUCLEOTIDE SEQUENCE</scope>
</reference>
<keyword evidence="1" id="KW-0812">Transmembrane</keyword>
<sequence length="62" mass="7212">MVLGLYKGILFLSHVYSFLFVFFPSLEYCSHVAINNTMANFTTIENCVLIHTLLYDAIHRNR</sequence>